<evidence type="ECO:0000256" key="3">
    <source>
        <dbReference type="ARBA" id="ARBA00011209"/>
    </source>
</evidence>
<dbReference type="Pfam" id="PF02912">
    <property type="entry name" value="Phe_tRNA-synt_N"/>
    <property type="match status" value="1"/>
</dbReference>
<dbReference type="NCBIfam" id="TIGR00468">
    <property type="entry name" value="pheS"/>
    <property type="match status" value="1"/>
</dbReference>
<evidence type="ECO:0000256" key="4">
    <source>
        <dbReference type="ARBA" id="ARBA00022490"/>
    </source>
</evidence>
<evidence type="ECO:0000256" key="9">
    <source>
        <dbReference type="ARBA" id="ARBA00022842"/>
    </source>
</evidence>
<keyword evidence="5 13" id="KW-0436">Ligase</keyword>
<dbReference type="GO" id="GO:0000287">
    <property type="term" value="F:magnesium ion binding"/>
    <property type="evidence" value="ECO:0007669"/>
    <property type="project" value="UniProtKB-UniRule"/>
</dbReference>
<evidence type="ECO:0000256" key="1">
    <source>
        <dbReference type="ARBA" id="ARBA00004496"/>
    </source>
</evidence>
<dbReference type="EMBL" id="PFFQ01000056">
    <property type="protein sequence ID" value="PIW14791.1"/>
    <property type="molecule type" value="Genomic_DNA"/>
</dbReference>
<feature type="domain" description="Aminoacyl-transfer RNA synthetases class-II family profile" evidence="14">
    <location>
        <begin position="111"/>
        <end position="318"/>
    </location>
</feature>
<keyword evidence="4 13" id="KW-0963">Cytoplasm</keyword>
<evidence type="ECO:0000259" key="14">
    <source>
        <dbReference type="PROSITE" id="PS50862"/>
    </source>
</evidence>
<keyword evidence="8 13" id="KW-0067">ATP-binding</keyword>
<dbReference type="GO" id="GO:0005737">
    <property type="term" value="C:cytoplasm"/>
    <property type="evidence" value="ECO:0007669"/>
    <property type="project" value="UniProtKB-SubCell"/>
</dbReference>
<proteinExistence type="inferred from homology"/>
<dbReference type="HAMAP" id="MF_00281">
    <property type="entry name" value="Phe_tRNA_synth_alpha1"/>
    <property type="match status" value="1"/>
</dbReference>
<dbReference type="GO" id="GO:0006432">
    <property type="term" value="P:phenylalanyl-tRNA aminoacylation"/>
    <property type="evidence" value="ECO:0007669"/>
    <property type="project" value="UniProtKB-UniRule"/>
</dbReference>
<comment type="catalytic activity">
    <reaction evidence="12 13">
        <text>tRNA(Phe) + L-phenylalanine + ATP = L-phenylalanyl-tRNA(Phe) + AMP + diphosphate + H(+)</text>
        <dbReference type="Rhea" id="RHEA:19413"/>
        <dbReference type="Rhea" id="RHEA-COMP:9668"/>
        <dbReference type="Rhea" id="RHEA-COMP:9699"/>
        <dbReference type="ChEBI" id="CHEBI:15378"/>
        <dbReference type="ChEBI" id="CHEBI:30616"/>
        <dbReference type="ChEBI" id="CHEBI:33019"/>
        <dbReference type="ChEBI" id="CHEBI:58095"/>
        <dbReference type="ChEBI" id="CHEBI:78442"/>
        <dbReference type="ChEBI" id="CHEBI:78531"/>
        <dbReference type="ChEBI" id="CHEBI:456215"/>
        <dbReference type="EC" id="6.1.1.20"/>
    </reaction>
</comment>
<keyword evidence="7 13" id="KW-0547">Nucleotide-binding</keyword>
<sequence length="339" mass="38412">MKEQINTLQTQALAEITSASDEATLEALRIHYLGKKGAVRAFFQEMAKLSAEEKSVAGQLVNALKQAVEEALESRKHQLKANKFTDLDQKEWIDVTAPGIQPPQGHLHPITQIQYEIETIFRSMGFQVFDGPQLEDDYHNFEALNIPADHPARDMQDTFWLTNGRLLRTHTSSIQIRAMQGQTPPLRGISPGRVFRYEATDASHENTFYQVEGLMVDKDISVAHLIYVMKVLLKEIFQREVKVRLRPGFFPFVEPGFELDINCLICGGEGCPVCKYEGWVELLPCGAIHPNVLKACDIDPSVYTGFAFGLGLNRLVMMRYGINDIRYFQSGNLQFLEQF</sequence>
<evidence type="ECO:0000256" key="6">
    <source>
        <dbReference type="ARBA" id="ARBA00022723"/>
    </source>
</evidence>
<comment type="subunit">
    <text evidence="3 13">Tetramer of two alpha and two beta subunits.</text>
</comment>
<evidence type="ECO:0000256" key="8">
    <source>
        <dbReference type="ARBA" id="ARBA00022840"/>
    </source>
</evidence>
<name>A0A2M7FZM0_9BACT</name>
<evidence type="ECO:0000256" key="2">
    <source>
        <dbReference type="ARBA" id="ARBA00010207"/>
    </source>
</evidence>
<evidence type="ECO:0000256" key="11">
    <source>
        <dbReference type="ARBA" id="ARBA00023146"/>
    </source>
</evidence>
<dbReference type="InterPro" id="IPR045864">
    <property type="entry name" value="aa-tRNA-synth_II/BPL/LPL"/>
</dbReference>
<comment type="subcellular location">
    <subcellularLocation>
        <location evidence="1 13">Cytoplasm</location>
    </subcellularLocation>
</comment>
<dbReference type="InterPro" id="IPR004529">
    <property type="entry name" value="Phe-tRNA-synth_IIc_asu"/>
</dbReference>
<dbReference type="Proteomes" id="UP000231019">
    <property type="component" value="Unassembled WGS sequence"/>
</dbReference>
<dbReference type="GO" id="GO:0000049">
    <property type="term" value="F:tRNA binding"/>
    <property type="evidence" value="ECO:0007669"/>
    <property type="project" value="InterPro"/>
</dbReference>
<evidence type="ECO:0000313" key="16">
    <source>
        <dbReference type="Proteomes" id="UP000231019"/>
    </source>
</evidence>
<dbReference type="InterPro" id="IPR022911">
    <property type="entry name" value="Phe_tRNA_ligase_alpha1_bac"/>
</dbReference>
<accession>A0A2M7FZM0</accession>
<dbReference type="InterPro" id="IPR004188">
    <property type="entry name" value="Phe-tRNA_ligase_II_N"/>
</dbReference>
<dbReference type="CDD" id="cd00496">
    <property type="entry name" value="PheRS_alpha_core"/>
    <property type="match status" value="1"/>
</dbReference>
<dbReference type="SUPFAM" id="SSF46589">
    <property type="entry name" value="tRNA-binding arm"/>
    <property type="match status" value="1"/>
</dbReference>
<dbReference type="InterPro" id="IPR006195">
    <property type="entry name" value="aa-tRNA-synth_II"/>
</dbReference>
<dbReference type="InterPro" id="IPR010978">
    <property type="entry name" value="tRNA-bd_arm"/>
</dbReference>
<keyword evidence="11 13" id="KW-0030">Aminoacyl-tRNA synthetase</keyword>
<reference evidence="15 16" key="1">
    <citation type="submission" date="2017-09" db="EMBL/GenBank/DDBJ databases">
        <title>Depth-based differentiation of microbial function through sediment-hosted aquifers and enrichment of novel symbionts in the deep terrestrial subsurface.</title>
        <authorList>
            <person name="Probst A.J."/>
            <person name="Ladd B."/>
            <person name="Jarett J.K."/>
            <person name="Geller-Mcgrath D.E."/>
            <person name="Sieber C.M."/>
            <person name="Emerson J.B."/>
            <person name="Anantharaman K."/>
            <person name="Thomas B.C."/>
            <person name="Malmstrom R."/>
            <person name="Stieglmeier M."/>
            <person name="Klingl A."/>
            <person name="Woyke T."/>
            <person name="Ryan C.M."/>
            <person name="Banfield J.F."/>
        </authorList>
    </citation>
    <scope>NUCLEOTIDE SEQUENCE [LARGE SCALE GENOMIC DNA]</scope>
    <source>
        <strain evidence="15">CG17_big_fil_post_rev_8_21_14_2_50_48_46</strain>
    </source>
</reference>
<dbReference type="Gene3D" id="3.30.930.10">
    <property type="entry name" value="Bira Bifunctional Protein, Domain 2"/>
    <property type="match status" value="1"/>
</dbReference>
<keyword evidence="6 13" id="KW-0479">Metal-binding</keyword>
<evidence type="ECO:0000256" key="7">
    <source>
        <dbReference type="ARBA" id="ARBA00022741"/>
    </source>
</evidence>
<dbReference type="PANTHER" id="PTHR11538">
    <property type="entry name" value="PHENYLALANYL-TRNA SYNTHETASE"/>
    <property type="match status" value="1"/>
</dbReference>
<organism evidence="15 16">
    <name type="scientific">bacterium (Candidatus Blackallbacteria) CG17_big_fil_post_rev_8_21_14_2_50_48_46</name>
    <dbReference type="NCBI Taxonomy" id="2014261"/>
    <lineage>
        <taxon>Bacteria</taxon>
        <taxon>Candidatus Blackallbacteria</taxon>
    </lineage>
</organism>
<keyword evidence="9 13" id="KW-0460">Magnesium</keyword>
<dbReference type="InterPro" id="IPR002319">
    <property type="entry name" value="Phenylalanyl-tRNA_Synthase"/>
</dbReference>
<comment type="cofactor">
    <cofactor evidence="13">
        <name>Mg(2+)</name>
        <dbReference type="ChEBI" id="CHEBI:18420"/>
    </cofactor>
    <text evidence="13">Binds 2 magnesium ions per tetramer.</text>
</comment>
<evidence type="ECO:0000256" key="10">
    <source>
        <dbReference type="ARBA" id="ARBA00022917"/>
    </source>
</evidence>
<dbReference type="GO" id="GO:0005524">
    <property type="term" value="F:ATP binding"/>
    <property type="evidence" value="ECO:0007669"/>
    <property type="project" value="UniProtKB-UniRule"/>
</dbReference>
<gene>
    <name evidence="13" type="primary">pheS</name>
    <name evidence="15" type="ORF">COW36_20525</name>
</gene>
<evidence type="ECO:0000256" key="12">
    <source>
        <dbReference type="ARBA" id="ARBA00049255"/>
    </source>
</evidence>
<dbReference type="Pfam" id="PF01409">
    <property type="entry name" value="tRNA-synt_2d"/>
    <property type="match status" value="1"/>
</dbReference>
<feature type="binding site" evidence="13">
    <location>
        <position position="254"/>
    </location>
    <ligand>
        <name>Mg(2+)</name>
        <dbReference type="ChEBI" id="CHEBI:18420"/>
        <note>shared with beta subunit</note>
    </ligand>
</feature>
<dbReference type="GO" id="GO:0004826">
    <property type="term" value="F:phenylalanine-tRNA ligase activity"/>
    <property type="evidence" value="ECO:0007669"/>
    <property type="project" value="UniProtKB-UniRule"/>
</dbReference>
<comment type="caution">
    <text evidence="15">The sequence shown here is derived from an EMBL/GenBank/DDBJ whole genome shotgun (WGS) entry which is preliminary data.</text>
</comment>
<dbReference type="FunFam" id="3.30.930.10:FF:000089">
    <property type="entry name" value="Phenylalanine--tRNA ligase alpha subunit"/>
    <property type="match status" value="1"/>
</dbReference>
<evidence type="ECO:0000256" key="5">
    <source>
        <dbReference type="ARBA" id="ARBA00022598"/>
    </source>
</evidence>
<evidence type="ECO:0000313" key="15">
    <source>
        <dbReference type="EMBL" id="PIW14791.1"/>
    </source>
</evidence>
<comment type="similarity">
    <text evidence="2 13">Belongs to the class-II aminoacyl-tRNA synthetase family. Phe-tRNA synthetase alpha subunit type 1 subfamily.</text>
</comment>
<dbReference type="PANTHER" id="PTHR11538:SF41">
    <property type="entry name" value="PHENYLALANINE--TRNA LIGASE, MITOCHONDRIAL"/>
    <property type="match status" value="1"/>
</dbReference>
<dbReference type="AlphaFoldDB" id="A0A2M7FZM0"/>
<keyword evidence="10 13" id="KW-0648">Protein biosynthesis</keyword>
<dbReference type="SUPFAM" id="SSF55681">
    <property type="entry name" value="Class II aaRS and biotin synthetases"/>
    <property type="match status" value="1"/>
</dbReference>
<evidence type="ECO:0000256" key="13">
    <source>
        <dbReference type="HAMAP-Rule" id="MF_00281"/>
    </source>
</evidence>
<dbReference type="EC" id="6.1.1.20" evidence="13"/>
<dbReference type="PROSITE" id="PS50862">
    <property type="entry name" value="AA_TRNA_LIGASE_II"/>
    <property type="match status" value="1"/>
</dbReference>
<protein>
    <recommendedName>
        <fullName evidence="13">Phenylalanine--tRNA ligase alpha subunit</fullName>
        <ecNumber evidence="13">6.1.1.20</ecNumber>
    </recommendedName>
    <alternativeName>
        <fullName evidence="13">Phenylalanyl-tRNA synthetase alpha subunit</fullName>
        <shortName evidence="13">PheRS</shortName>
    </alternativeName>
</protein>